<accession>A0A7W3JH27</accession>
<dbReference type="RefSeq" id="WP_146852898.1">
    <property type="nucleotide sequence ID" value="NZ_BAAAHR010000002.1"/>
</dbReference>
<dbReference type="Proteomes" id="UP000321154">
    <property type="component" value="Unassembled WGS sequence"/>
</dbReference>
<evidence type="ECO:0000313" key="2">
    <source>
        <dbReference type="EMBL" id="MBA8812671.1"/>
    </source>
</evidence>
<organism evidence="2 4">
    <name type="scientific">Frigoribacterium faeni</name>
    <dbReference type="NCBI Taxonomy" id="145483"/>
    <lineage>
        <taxon>Bacteria</taxon>
        <taxon>Bacillati</taxon>
        <taxon>Actinomycetota</taxon>
        <taxon>Actinomycetes</taxon>
        <taxon>Micrococcales</taxon>
        <taxon>Microbacteriaceae</taxon>
        <taxon>Frigoribacterium</taxon>
    </lineage>
</organism>
<protein>
    <submittedName>
        <fullName evidence="2">Uncharacterized protein</fullName>
    </submittedName>
</protein>
<evidence type="ECO:0000313" key="4">
    <source>
        <dbReference type="Proteomes" id="UP000522688"/>
    </source>
</evidence>
<evidence type="ECO:0000313" key="3">
    <source>
        <dbReference type="Proteomes" id="UP000321154"/>
    </source>
</evidence>
<gene>
    <name evidence="2" type="ORF">FB463_000895</name>
    <name evidence="1" type="ORF">FFA01_06240</name>
</gene>
<sequence length="191" mass="20553">MAEALATTDDVSAALGRDLTASEVASVEEHLDKTSELFRLEARQQFTAGESRNRLRVTDGAVTLPQKPVAEVISVTGDWAQAQPVPHELFGQRLNIAGLTTGDYIRVHYSHGGPVPDLARLTVAGIVAQLLEADPRAKAGVTQRGETRGPFSVQETYAAWAQGSAPRLAPDDVKVARSFRVRSYGSIIQGY</sequence>
<reference evidence="2 4" key="2">
    <citation type="submission" date="2020-07" db="EMBL/GenBank/DDBJ databases">
        <title>Sequencing the genomes of 1000 actinobacteria strains.</title>
        <authorList>
            <person name="Klenk H.-P."/>
        </authorList>
    </citation>
    <scope>NUCLEOTIDE SEQUENCE [LARGE SCALE GENOMIC DNA]</scope>
    <source>
        <strain evidence="2 4">DSM 10309</strain>
    </source>
</reference>
<dbReference type="OrthoDB" id="3268441at2"/>
<proteinExistence type="predicted"/>
<name>A0A7W3JH27_9MICO</name>
<dbReference type="Proteomes" id="UP000522688">
    <property type="component" value="Unassembled WGS sequence"/>
</dbReference>
<evidence type="ECO:0000313" key="1">
    <source>
        <dbReference type="EMBL" id="GEK82315.1"/>
    </source>
</evidence>
<reference evidence="1 3" key="1">
    <citation type="submission" date="2019-07" db="EMBL/GenBank/DDBJ databases">
        <title>Whole genome shotgun sequence of Frigoribacterium faeni NBRC 103066.</title>
        <authorList>
            <person name="Hosoyama A."/>
            <person name="Uohara A."/>
            <person name="Ohji S."/>
            <person name="Ichikawa N."/>
        </authorList>
    </citation>
    <scope>NUCLEOTIDE SEQUENCE [LARGE SCALE GENOMIC DNA]</scope>
    <source>
        <strain evidence="1 3">NBRC 103066</strain>
    </source>
</reference>
<keyword evidence="3" id="KW-1185">Reference proteome</keyword>
<comment type="caution">
    <text evidence="2">The sequence shown here is derived from an EMBL/GenBank/DDBJ whole genome shotgun (WGS) entry which is preliminary data.</text>
</comment>
<dbReference type="EMBL" id="BJUV01000004">
    <property type="protein sequence ID" value="GEK82315.1"/>
    <property type="molecule type" value="Genomic_DNA"/>
</dbReference>
<dbReference type="AlphaFoldDB" id="A0A7W3JH27"/>
<dbReference type="EMBL" id="JACGWW010000001">
    <property type="protein sequence ID" value="MBA8812671.1"/>
    <property type="molecule type" value="Genomic_DNA"/>
</dbReference>